<accession>A0A6J6G0E3</accession>
<dbReference type="InterPro" id="IPR020936">
    <property type="entry name" value="TrhO"/>
</dbReference>
<dbReference type="InterPro" id="IPR022111">
    <property type="entry name" value="Rhodanese_C"/>
</dbReference>
<dbReference type="Gene3D" id="3.30.70.100">
    <property type="match status" value="1"/>
</dbReference>
<dbReference type="EMBL" id="CAEZUD010000043">
    <property type="protein sequence ID" value="CAB4593519.1"/>
    <property type="molecule type" value="Genomic_DNA"/>
</dbReference>
<name>A0A6J6G0E3_9ZZZZ</name>
<dbReference type="Gene3D" id="3.40.250.10">
    <property type="entry name" value="Rhodanese-like domain"/>
    <property type="match status" value="1"/>
</dbReference>
<evidence type="ECO:0000313" key="6">
    <source>
        <dbReference type="EMBL" id="CAB4901673.1"/>
    </source>
</evidence>
<proteinExistence type="inferred from homology"/>
<dbReference type="Pfam" id="PF00581">
    <property type="entry name" value="Rhodanese"/>
    <property type="match status" value="1"/>
</dbReference>
<evidence type="ECO:0000313" key="8">
    <source>
        <dbReference type="EMBL" id="CAB5010330.1"/>
    </source>
</evidence>
<gene>
    <name evidence="2" type="ORF">UFOPK1380_01128</name>
    <name evidence="3" type="ORF">UFOPK1778_00836</name>
    <name evidence="4" type="ORF">UFOPK1863_00675</name>
    <name evidence="5" type="ORF">UFOPK2689_01022</name>
    <name evidence="6" type="ORF">UFOPK3555_00930</name>
    <name evidence="7" type="ORF">UFOPK3874_00688</name>
    <name evidence="8" type="ORF">UFOPK4095_00430</name>
</gene>
<evidence type="ECO:0000313" key="2">
    <source>
        <dbReference type="EMBL" id="CAB4542406.1"/>
    </source>
</evidence>
<dbReference type="InterPro" id="IPR036873">
    <property type="entry name" value="Rhodanese-like_dom_sf"/>
</dbReference>
<dbReference type="NCBIfam" id="NF001134">
    <property type="entry name" value="PRK00142.1-2"/>
    <property type="match status" value="1"/>
</dbReference>
<dbReference type="PANTHER" id="PTHR43268">
    <property type="entry name" value="THIOSULFATE SULFURTRANSFERASE/RHODANESE-LIKE DOMAIN-CONTAINING PROTEIN 2"/>
    <property type="match status" value="1"/>
</dbReference>
<evidence type="ECO:0000313" key="3">
    <source>
        <dbReference type="EMBL" id="CAB4593519.1"/>
    </source>
</evidence>
<dbReference type="CDD" id="cd01518">
    <property type="entry name" value="RHOD_YceA"/>
    <property type="match status" value="1"/>
</dbReference>
<dbReference type="SUPFAM" id="SSF52821">
    <property type="entry name" value="Rhodanese/Cell cycle control phosphatase"/>
    <property type="match status" value="1"/>
</dbReference>
<dbReference type="Pfam" id="PF12368">
    <property type="entry name" value="Rhodanese_C"/>
    <property type="match status" value="1"/>
</dbReference>
<dbReference type="EMBL" id="CAEZYL010000076">
    <property type="protein sequence ID" value="CAB4728232.1"/>
    <property type="molecule type" value="Genomic_DNA"/>
</dbReference>
<evidence type="ECO:0000259" key="1">
    <source>
        <dbReference type="PROSITE" id="PS50206"/>
    </source>
</evidence>
<dbReference type="HAMAP" id="MF_00469">
    <property type="entry name" value="TrhO"/>
    <property type="match status" value="1"/>
</dbReference>
<dbReference type="PROSITE" id="PS50206">
    <property type="entry name" value="RHODANESE_3"/>
    <property type="match status" value="1"/>
</dbReference>
<dbReference type="EMBL" id="CAFBPI010000017">
    <property type="protein sequence ID" value="CAB5010330.1"/>
    <property type="molecule type" value="Genomic_DNA"/>
</dbReference>
<feature type="domain" description="Rhodanese" evidence="1">
    <location>
        <begin position="130"/>
        <end position="225"/>
    </location>
</feature>
<reference evidence="3" key="1">
    <citation type="submission" date="2020-05" db="EMBL/GenBank/DDBJ databases">
        <authorList>
            <person name="Chiriac C."/>
            <person name="Salcher M."/>
            <person name="Ghai R."/>
            <person name="Kavagutti S V."/>
        </authorList>
    </citation>
    <scope>NUCLEOTIDE SEQUENCE</scope>
</reference>
<dbReference type="SMART" id="SM00450">
    <property type="entry name" value="RHOD"/>
    <property type="match status" value="1"/>
</dbReference>
<protein>
    <submittedName>
        <fullName evidence="3">Unannotated protein</fullName>
    </submittedName>
</protein>
<dbReference type="Pfam" id="PF17773">
    <property type="entry name" value="UPF0176_N"/>
    <property type="match status" value="1"/>
</dbReference>
<dbReference type="EMBL" id="CAEZSC010000090">
    <property type="protein sequence ID" value="CAB4542406.1"/>
    <property type="molecule type" value="Genomic_DNA"/>
</dbReference>
<organism evidence="3">
    <name type="scientific">freshwater metagenome</name>
    <dbReference type="NCBI Taxonomy" id="449393"/>
    <lineage>
        <taxon>unclassified sequences</taxon>
        <taxon>metagenomes</taxon>
        <taxon>ecological metagenomes</taxon>
    </lineage>
</organism>
<evidence type="ECO:0000313" key="7">
    <source>
        <dbReference type="EMBL" id="CAB4963454.1"/>
    </source>
</evidence>
<dbReference type="EMBL" id="CAFBNS010000116">
    <property type="protein sequence ID" value="CAB4963454.1"/>
    <property type="molecule type" value="Genomic_DNA"/>
</dbReference>
<dbReference type="InterPro" id="IPR001763">
    <property type="entry name" value="Rhodanese-like_dom"/>
</dbReference>
<evidence type="ECO:0000313" key="5">
    <source>
        <dbReference type="EMBL" id="CAB4728232.1"/>
    </source>
</evidence>
<dbReference type="InterPro" id="IPR040503">
    <property type="entry name" value="TRHO_N"/>
</dbReference>
<dbReference type="EMBL" id="CAEZUY010000055">
    <property type="protein sequence ID" value="CAB4615440.1"/>
    <property type="molecule type" value="Genomic_DNA"/>
</dbReference>
<sequence>MDLQKVLLYYGFTPLGDPEAIRLWQLELCQNLGIKGRIIVSPHGINGTVGGEMEALKKYVKATKMHSGFRKIDFKWSQGTGNEFPRLSVKVKDELVAFGHPNEITVDENGVVGGGTHLKPYQVNKLVEERGDEVTFFDGRNAFEAKIGKFEGAVVPDVETSHDFVAEIESGKYDHLKDKPVVTYCTGGIRCEILSAVMINRGFKEVYQIDGGIVRYGNKYGKDGHWKGSLYTFDARMVVDFAEDTPVIGECEKCEAPTKHFRNCSTATCHDLILLCDTCAALPANLRCTHEKSGKRDRELIG</sequence>
<evidence type="ECO:0000313" key="4">
    <source>
        <dbReference type="EMBL" id="CAB4615440.1"/>
    </source>
</evidence>
<dbReference type="PANTHER" id="PTHR43268:SF6">
    <property type="entry name" value="THIOSULFATE SULFURTRANSFERASE_RHODANESE-LIKE DOMAIN-CONTAINING PROTEIN 2"/>
    <property type="match status" value="1"/>
</dbReference>
<dbReference type="AlphaFoldDB" id="A0A6J6G0E3"/>
<dbReference type="EMBL" id="CAFBME010000113">
    <property type="protein sequence ID" value="CAB4901673.1"/>
    <property type="molecule type" value="Genomic_DNA"/>
</dbReference>